<evidence type="ECO:0000313" key="3">
    <source>
        <dbReference type="EMBL" id="ORX86014.1"/>
    </source>
</evidence>
<keyword evidence="2" id="KW-0732">Signal</keyword>
<feature type="compositionally biased region" description="Basic and acidic residues" evidence="1">
    <location>
        <begin position="40"/>
        <end position="85"/>
    </location>
</feature>
<feature type="region of interest" description="Disordered" evidence="1">
    <location>
        <begin position="40"/>
        <end position="308"/>
    </location>
</feature>
<name>A0A1Y1XL03_9FUNG</name>
<feature type="compositionally biased region" description="Basic and acidic residues" evidence="1">
    <location>
        <begin position="233"/>
        <end position="242"/>
    </location>
</feature>
<feature type="signal peptide" evidence="2">
    <location>
        <begin position="1"/>
        <end position="19"/>
    </location>
</feature>
<evidence type="ECO:0000256" key="1">
    <source>
        <dbReference type="SAM" id="MobiDB-lite"/>
    </source>
</evidence>
<feature type="compositionally biased region" description="Polar residues" evidence="1">
    <location>
        <begin position="166"/>
        <end position="175"/>
    </location>
</feature>
<evidence type="ECO:0000256" key="2">
    <source>
        <dbReference type="SAM" id="SignalP"/>
    </source>
</evidence>
<feature type="compositionally biased region" description="Basic and acidic residues" evidence="1">
    <location>
        <begin position="216"/>
        <end position="225"/>
    </location>
</feature>
<feature type="compositionally biased region" description="Basic and acidic residues" evidence="1">
    <location>
        <begin position="251"/>
        <end position="262"/>
    </location>
</feature>
<organism evidence="3 4">
    <name type="scientific">Basidiobolus meristosporus CBS 931.73</name>
    <dbReference type="NCBI Taxonomy" id="1314790"/>
    <lineage>
        <taxon>Eukaryota</taxon>
        <taxon>Fungi</taxon>
        <taxon>Fungi incertae sedis</taxon>
        <taxon>Zoopagomycota</taxon>
        <taxon>Entomophthoromycotina</taxon>
        <taxon>Basidiobolomycetes</taxon>
        <taxon>Basidiobolales</taxon>
        <taxon>Basidiobolaceae</taxon>
        <taxon>Basidiobolus</taxon>
    </lineage>
</organism>
<dbReference type="InParanoid" id="A0A1Y1XL03"/>
<keyword evidence="4" id="KW-1185">Reference proteome</keyword>
<proteinExistence type="predicted"/>
<comment type="caution">
    <text evidence="3">The sequence shown here is derived from an EMBL/GenBank/DDBJ whole genome shotgun (WGS) entry which is preliminary data.</text>
</comment>
<dbReference type="EMBL" id="MCFE01000580">
    <property type="protein sequence ID" value="ORX86014.1"/>
    <property type="molecule type" value="Genomic_DNA"/>
</dbReference>
<feature type="compositionally biased region" description="Basic and acidic residues" evidence="1">
    <location>
        <begin position="136"/>
        <end position="162"/>
    </location>
</feature>
<feature type="chain" id="PRO_5013141465" evidence="2">
    <location>
        <begin position="20"/>
        <end position="392"/>
    </location>
</feature>
<evidence type="ECO:0000313" key="4">
    <source>
        <dbReference type="Proteomes" id="UP000193498"/>
    </source>
</evidence>
<sequence length="392" mass="42724">MKLSAIALLCAISMIDVIGMTIPNTVESNQVAAASRFQKRYNDRWNGPDDLRPNRRPSPKDGRGKEDSKKDTESTTPNPDRKDPKTQFPGPDTQPLNQESFPNDKPMDAPKGDSSQVTGNRKDDASQKTDGVQPKSDIDSKKDGDAKTAPKDAQNHPLRVEGPKNTPKTDTPGTHDSSKDATNDTKKPDEPSAPGGSSKKDDLGNSSIPRQGTPMEEIKSPKDSAKQGVDQAGKAKEDHTPDNKPGTDGQSKGKDQVLEKAQEVSQGKSQDPLHDNSKDSNPAAPKDSRFPQRPATDFPPKISSIRNDHITRSQCQDIKVHARALGIDVDAVVCIGGLVKVFLDVDVDGILNSQRKKRETCRDILYLLTSSQSPNKSALRDDPRIRLNFAIF</sequence>
<accession>A0A1Y1XL03</accession>
<feature type="compositionally biased region" description="Basic and acidic residues" evidence="1">
    <location>
        <begin position="176"/>
        <end position="190"/>
    </location>
</feature>
<protein>
    <submittedName>
        <fullName evidence="3">Uncharacterized protein</fullName>
    </submittedName>
</protein>
<reference evidence="3 4" key="1">
    <citation type="submission" date="2016-07" db="EMBL/GenBank/DDBJ databases">
        <title>Pervasive Adenine N6-methylation of Active Genes in Fungi.</title>
        <authorList>
            <consortium name="DOE Joint Genome Institute"/>
            <person name="Mondo S.J."/>
            <person name="Dannebaum R.O."/>
            <person name="Kuo R.C."/>
            <person name="Labutti K."/>
            <person name="Haridas S."/>
            <person name="Kuo A."/>
            <person name="Salamov A."/>
            <person name="Ahrendt S.R."/>
            <person name="Lipzen A."/>
            <person name="Sullivan W."/>
            <person name="Andreopoulos W.B."/>
            <person name="Clum A."/>
            <person name="Lindquist E."/>
            <person name="Daum C."/>
            <person name="Ramamoorthy G.K."/>
            <person name="Gryganskyi A."/>
            <person name="Culley D."/>
            <person name="Magnuson J.K."/>
            <person name="James T.Y."/>
            <person name="O'Malley M.A."/>
            <person name="Stajich J.E."/>
            <person name="Spatafora J.W."/>
            <person name="Visel A."/>
            <person name="Grigoriev I.V."/>
        </authorList>
    </citation>
    <scope>NUCLEOTIDE SEQUENCE [LARGE SCALE GENOMIC DNA]</scope>
    <source>
        <strain evidence="3 4">CBS 931.73</strain>
    </source>
</reference>
<dbReference type="Proteomes" id="UP000193498">
    <property type="component" value="Unassembled WGS sequence"/>
</dbReference>
<dbReference type="AlphaFoldDB" id="A0A1Y1XL03"/>
<gene>
    <name evidence="3" type="ORF">K493DRAFT_411369</name>
</gene>